<dbReference type="STRING" id="5098.A0A507QLV9"/>
<evidence type="ECO:0000256" key="4">
    <source>
        <dbReference type="ARBA" id="ARBA00022692"/>
    </source>
</evidence>
<feature type="transmembrane region" description="Helical" evidence="9">
    <location>
        <begin position="66"/>
        <end position="88"/>
    </location>
</feature>
<organism evidence="11 12">
    <name type="scientific">Monascus purpureus</name>
    <name type="common">Red mold</name>
    <name type="synonym">Monascus anka</name>
    <dbReference type="NCBI Taxonomy" id="5098"/>
    <lineage>
        <taxon>Eukaryota</taxon>
        <taxon>Fungi</taxon>
        <taxon>Dikarya</taxon>
        <taxon>Ascomycota</taxon>
        <taxon>Pezizomycotina</taxon>
        <taxon>Eurotiomycetes</taxon>
        <taxon>Eurotiomycetidae</taxon>
        <taxon>Eurotiales</taxon>
        <taxon>Aspergillaceae</taxon>
        <taxon>Monascus</taxon>
    </lineage>
</organism>
<evidence type="ECO:0000313" key="12">
    <source>
        <dbReference type="Proteomes" id="UP000319663"/>
    </source>
</evidence>
<keyword evidence="5 9" id="KW-1133">Transmembrane helix</keyword>
<comment type="caution">
    <text evidence="11">The sequence shown here is derived from an EMBL/GenBank/DDBJ whole genome shotgun (WGS) entry which is preliminary data.</text>
</comment>
<dbReference type="NCBIfam" id="TIGR00879">
    <property type="entry name" value="SP"/>
    <property type="match status" value="1"/>
</dbReference>
<feature type="transmembrane region" description="Helical" evidence="9">
    <location>
        <begin position="112"/>
        <end position="132"/>
    </location>
</feature>
<dbReference type="InterPro" id="IPR050360">
    <property type="entry name" value="MFS_Sugar_Transporters"/>
</dbReference>
<evidence type="ECO:0000256" key="2">
    <source>
        <dbReference type="ARBA" id="ARBA00010992"/>
    </source>
</evidence>
<proteinExistence type="inferred from homology"/>
<feature type="transmembrane region" description="Helical" evidence="9">
    <location>
        <begin position="316"/>
        <end position="335"/>
    </location>
</feature>
<evidence type="ECO:0000256" key="1">
    <source>
        <dbReference type="ARBA" id="ARBA00004141"/>
    </source>
</evidence>
<feature type="region of interest" description="Disordered" evidence="8">
    <location>
        <begin position="1"/>
        <end position="22"/>
    </location>
</feature>
<dbReference type="GO" id="GO:0016020">
    <property type="term" value="C:membrane"/>
    <property type="evidence" value="ECO:0007669"/>
    <property type="project" value="UniProtKB-SubCell"/>
</dbReference>
<dbReference type="FunFam" id="1.20.1250.20:FF:000078">
    <property type="entry name" value="MFS maltose transporter, putative"/>
    <property type="match status" value="1"/>
</dbReference>
<dbReference type="InterPro" id="IPR003663">
    <property type="entry name" value="Sugar/inositol_transpt"/>
</dbReference>
<dbReference type="Gene3D" id="1.20.1250.20">
    <property type="entry name" value="MFS general substrate transporter like domains"/>
    <property type="match status" value="1"/>
</dbReference>
<protein>
    <recommendedName>
        <fullName evidence="10">Major facilitator superfamily (MFS) profile domain-containing protein</fullName>
    </recommendedName>
</protein>
<dbReference type="GO" id="GO:0005351">
    <property type="term" value="F:carbohydrate:proton symporter activity"/>
    <property type="evidence" value="ECO:0007669"/>
    <property type="project" value="TreeGrafter"/>
</dbReference>
<evidence type="ECO:0000256" key="5">
    <source>
        <dbReference type="ARBA" id="ARBA00022989"/>
    </source>
</evidence>
<gene>
    <name evidence="11" type="ORF">MPDQ_003164</name>
</gene>
<dbReference type="PANTHER" id="PTHR48022">
    <property type="entry name" value="PLASTIDIC GLUCOSE TRANSPORTER 4"/>
    <property type="match status" value="1"/>
</dbReference>
<dbReference type="InterPro" id="IPR005828">
    <property type="entry name" value="MFS_sugar_transport-like"/>
</dbReference>
<evidence type="ECO:0000259" key="10">
    <source>
        <dbReference type="PROSITE" id="PS50850"/>
    </source>
</evidence>
<keyword evidence="12" id="KW-1185">Reference proteome</keyword>
<dbReference type="Pfam" id="PF00083">
    <property type="entry name" value="Sugar_tr"/>
    <property type="match status" value="1"/>
</dbReference>
<accession>A0A507QLV9</accession>
<feature type="transmembrane region" description="Helical" evidence="9">
    <location>
        <begin position="163"/>
        <end position="180"/>
    </location>
</feature>
<evidence type="ECO:0000256" key="6">
    <source>
        <dbReference type="ARBA" id="ARBA00023136"/>
    </source>
</evidence>
<reference evidence="11 12" key="1">
    <citation type="submission" date="2019-06" db="EMBL/GenBank/DDBJ databases">
        <title>Wine fermentation using esterase from Monascus purpureus.</title>
        <authorList>
            <person name="Geng C."/>
            <person name="Zhang Y."/>
        </authorList>
    </citation>
    <scope>NUCLEOTIDE SEQUENCE [LARGE SCALE GENOMIC DNA]</scope>
    <source>
        <strain evidence="11">HQ1</strain>
    </source>
</reference>
<dbReference type="PANTHER" id="PTHR48022:SF71">
    <property type="entry name" value="ALPHA-GLUCOSIDE TRANSPORTER, PUTATIVE (AFU_ORTHOLOGUE AFUA_4G02650)-RELATED"/>
    <property type="match status" value="1"/>
</dbReference>
<dbReference type="Proteomes" id="UP000319663">
    <property type="component" value="Unassembled WGS sequence"/>
</dbReference>
<dbReference type="PROSITE" id="PS50850">
    <property type="entry name" value="MFS"/>
    <property type="match status" value="1"/>
</dbReference>
<dbReference type="InterPro" id="IPR036259">
    <property type="entry name" value="MFS_trans_sf"/>
</dbReference>
<evidence type="ECO:0000256" key="7">
    <source>
        <dbReference type="RuleBase" id="RU003346"/>
    </source>
</evidence>
<dbReference type="InterPro" id="IPR020846">
    <property type="entry name" value="MFS_dom"/>
</dbReference>
<feature type="transmembrane region" description="Helical" evidence="9">
    <location>
        <begin position="381"/>
        <end position="400"/>
    </location>
</feature>
<feature type="transmembrane region" description="Helical" evidence="9">
    <location>
        <begin position="420"/>
        <end position="443"/>
    </location>
</feature>
<feature type="transmembrane region" description="Helical" evidence="9">
    <location>
        <begin position="237"/>
        <end position="258"/>
    </location>
</feature>
<evidence type="ECO:0000256" key="3">
    <source>
        <dbReference type="ARBA" id="ARBA00022448"/>
    </source>
</evidence>
<keyword evidence="3 7" id="KW-0813">Transport</keyword>
<feature type="transmembrane region" description="Helical" evidence="9">
    <location>
        <begin position="192"/>
        <end position="217"/>
    </location>
</feature>
<dbReference type="OrthoDB" id="6612291at2759"/>
<dbReference type="EMBL" id="VIFY01000202">
    <property type="protein sequence ID" value="TQB68621.1"/>
    <property type="molecule type" value="Genomic_DNA"/>
</dbReference>
<comment type="similarity">
    <text evidence="2 7">Belongs to the major facilitator superfamily. Sugar transporter (TC 2.A.1.1) family.</text>
</comment>
<name>A0A507QLV9_MONPU</name>
<feature type="transmembrane region" description="Helical" evidence="9">
    <location>
        <begin position="455"/>
        <end position="476"/>
    </location>
</feature>
<evidence type="ECO:0000256" key="8">
    <source>
        <dbReference type="SAM" id="MobiDB-lite"/>
    </source>
</evidence>
<sequence length="549" mass="60325">MDPAKTPEKSVEPRGVSTDEKEGSIKDLDGTLLWESEQSLLYTQSQHRLGFWEAVKLYKSALSWSFMVNISVILNGFDAALSGSVVGLEPFKKQFGYLYNGEYVVKASWNGAFNYANSIGSVLGALTAGWIYDRFGPKLTLAACSIGSIAFIFMEFFAATPVVIFLGELFNGCVIAFYPIMASAYIGEVCPLVLRGVAGSLVNLGFVVGQLIASGLLKGTNSLTTKWSYKIPYAAQWVPAVLILAFVFFCPNSPWWLCRKGRYEEAEKDLKRLASSKVDVAPTLANIKYTLRLEAQLEKRQHNYLDCFRGPDLRRLIIAVMVYSIQPLSGQVLYVNYAVQFFEMAGLNTADAFSMNLGLTAIGFVGTIVAWLFISNIGRRLIYIVGTALIALILLLIGILDVVPHSTGSSSGAGVVWGQSALLLICLLVYDFTIGPVCFTILCEIASVQLRSMTIGLATVACSIWNIIFAVAIPYAMDADEGNWKGKLGFLFAGIAALCTVWCFFCLPETKDRTFEELDILFEERVDSRKFKSHPITRDGEVSAEIVLV</sequence>
<keyword evidence="6 9" id="KW-0472">Membrane</keyword>
<feature type="transmembrane region" description="Helical" evidence="9">
    <location>
        <begin position="355"/>
        <end position="374"/>
    </location>
</feature>
<evidence type="ECO:0000256" key="9">
    <source>
        <dbReference type="SAM" id="Phobius"/>
    </source>
</evidence>
<keyword evidence="4 9" id="KW-0812">Transmembrane</keyword>
<dbReference type="SUPFAM" id="SSF103473">
    <property type="entry name" value="MFS general substrate transporter"/>
    <property type="match status" value="1"/>
</dbReference>
<dbReference type="AlphaFoldDB" id="A0A507QLV9"/>
<feature type="transmembrane region" description="Helical" evidence="9">
    <location>
        <begin position="488"/>
        <end position="507"/>
    </location>
</feature>
<feature type="domain" description="Major facilitator superfamily (MFS) profile" evidence="10">
    <location>
        <begin position="64"/>
        <end position="511"/>
    </location>
</feature>
<comment type="subcellular location">
    <subcellularLocation>
        <location evidence="1">Membrane</location>
        <topology evidence="1">Multi-pass membrane protein</topology>
    </subcellularLocation>
</comment>
<evidence type="ECO:0000313" key="11">
    <source>
        <dbReference type="EMBL" id="TQB68621.1"/>
    </source>
</evidence>